<evidence type="ECO:0000256" key="2">
    <source>
        <dbReference type="ARBA" id="ARBA00022475"/>
    </source>
</evidence>
<dbReference type="InterPro" id="IPR000045">
    <property type="entry name" value="Prepilin_IV_endopep_pep"/>
</dbReference>
<evidence type="ECO:0000256" key="6">
    <source>
        <dbReference type="SAM" id="Phobius"/>
    </source>
</evidence>
<dbReference type="InterPro" id="IPR052218">
    <property type="entry name" value="Preflagellin_Peptidase"/>
</dbReference>
<dbReference type="PANTHER" id="PTHR36506">
    <property type="entry name" value="PREFLAGELLIN PEPTIDASE"/>
    <property type="match status" value="1"/>
</dbReference>
<evidence type="ECO:0000256" key="5">
    <source>
        <dbReference type="ARBA" id="ARBA00023136"/>
    </source>
</evidence>
<dbReference type="Pfam" id="PF01478">
    <property type="entry name" value="Peptidase_A24"/>
    <property type="match status" value="1"/>
</dbReference>
<dbReference type="GO" id="GO:0004190">
    <property type="term" value="F:aspartic-type endopeptidase activity"/>
    <property type="evidence" value="ECO:0007669"/>
    <property type="project" value="InterPro"/>
</dbReference>
<comment type="subcellular location">
    <subcellularLocation>
        <location evidence="1">Cell membrane</location>
        <topology evidence="1">Multi-pass membrane protein</topology>
    </subcellularLocation>
</comment>
<gene>
    <name evidence="8" type="ORF">DI544_13260</name>
</gene>
<organism evidence="8 9">
    <name type="scientific">Sphingomonas taxi</name>
    <dbReference type="NCBI Taxonomy" id="1549858"/>
    <lineage>
        <taxon>Bacteria</taxon>
        <taxon>Pseudomonadati</taxon>
        <taxon>Pseudomonadota</taxon>
        <taxon>Alphaproteobacteria</taxon>
        <taxon>Sphingomonadales</taxon>
        <taxon>Sphingomonadaceae</taxon>
        <taxon>Sphingomonas</taxon>
    </lineage>
</organism>
<evidence type="ECO:0000259" key="7">
    <source>
        <dbReference type="Pfam" id="PF01478"/>
    </source>
</evidence>
<feature type="transmembrane region" description="Helical" evidence="6">
    <location>
        <begin position="101"/>
        <end position="121"/>
    </location>
</feature>
<evidence type="ECO:0000313" key="9">
    <source>
        <dbReference type="Proteomes" id="UP000249229"/>
    </source>
</evidence>
<feature type="transmembrane region" description="Helical" evidence="6">
    <location>
        <begin position="62"/>
        <end position="81"/>
    </location>
</feature>
<dbReference type="GO" id="GO:0005886">
    <property type="term" value="C:plasma membrane"/>
    <property type="evidence" value="ECO:0007669"/>
    <property type="project" value="UniProtKB-SubCell"/>
</dbReference>
<comment type="caution">
    <text evidence="8">The sequence shown here is derived from an EMBL/GenBank/DDBJ whole genome shotgun (WGS) entry which is preliminary data.</text>
</comment>
<keyword evidence="5 6" id="KW-0472">Membrane</keyword>
<proteinExistence type="predicted"/>
<sequence length="158" mass="16814">MSWGILAWLLPAVMGALLVSAGIEDVRTREIANWKNAAIALLAPLWWVSIGLDPWPAMIGQVLIAAVVFGLFVCAFALGQMGGGDVKMIGALALWLTPLRLLDMLLAMAVIGGALTLAMLIERRVRRSGAAIEVPYGVAIALAGLLALREPLLNQFTQ</sequence>
<name>A0A2W5NZC3_9SPHN</name>
<keyword evidence="3 6" id="KW-0812">Transmembrane</keyword>
<reference evidence="8 9" key="1">
    <citation type="submission" date="2017-08" db="EMBL/GenBank/DDBJ databases">
        <title>Infants hospitalized years apart are colonized by the same room-sourced microbial strains.</title>
        <authorList>
            <person name="Brooks B."/>
            <person name="Olm M.R."/>
            <person name="Firek B.A."/>
            <person name="Baker R."/>
            <person name="Thomas B.C."/>
            <person name="Morowitz M.J."/>
            <person name="Banfield J.F."/>
        </authorList>
    </citation>
    <scope>NUCLEOTIDE SEQUENCE [LARGE SCALE GENOMIC DNA]</scope>
    <source>
        <strain evidence="8">S2_005_001_R1_22</strain>
    </source>
</reference>
<feature type="transmembrane region" description="Helical" evidence="6">
    <location>
        <begin position="128"/>
        <end position="148"/>
    </location>
</feature>
<evidence type="ECO:0000256" key="4">
    <source>
        <dbReference type="ARBA" id="ARBA00022989"/>
    </source>
</evidence>
<protein>
    <submittedName>
        <fullName evidence="8">Peptidase</fullName>
    </submittedName>
</protein>
<evidence type="ECO:0000256" key="3">
    <source>
        <dbReference type="ARBA" id="ARBA00022692"/>
    </source>
</evidence>
<evidence type="ECO:0000256" key="1">
    <source>
        <dbReference type="ARBA" id="ARBA00004651"/>
    </source>
</evidence>
<feature type="domain" description="Prepilin type IV endopeptidase peptidase" evidence="7">
    <location>
        <begin position="13"/>
        <end position="116"/>
    </location>
</feature>
<keyword evidence="2" id="KW-1003">Cell membrane</keyword>
<dbReference type="EMBL" id="QFQI01000013">
    <property type="protein sequence ID" value="PZQ58796.1"/>
    <property type="molecule type" value="Genomic_DNA"/>
</dbReference>
<evidence type="ECO:0000313" key="8">
    <source>
        <dbReference type="EMBL" id="PZQ58796.1"/>
    </source>
</evidence>
<keyword evidence="4 6" id="KW-1133">Transmembrane helix</keyword>
<dbReference type="Gene3D" id="1.20.120.1220">
    <property type="match status" value="1"/>
</dbReference>
<dbReference type="PANTHER" id="PTHR36506:SF1">
    <property type="entry name" value="PREFLAGELLIN PEPTIDASE"/>
    <property type="match status" value="1"/>
</dbReference>
<accession>A0A2W5NZC3</accession>
<dbReference type="Proteomes" id="UP000249229">
    <property type="component" value="Unassembled WGS sequence"/>
</dbReference>
<dbReference type="AlphaFoldDB" id="A0A2W5NZC3"/>